<sequence>MIRFKSTLIVTALIAAGVAAPAFAASKDTNFTVNINVTGSCKFISASNINFDSSDATPGTTDKTGTLKVQCTKSLPFSLQLDAGINGASNVNARKMKSTTGTDTIAYQLYSDSFNTVWGTATSGVGAVTGTGTGFGGSTLDQTFTVSARATLTGTEPVATYTDTIKATVTY</sequence>
<evidence type="ECO:0000256" key="1">
    <source>
        <dbReference type="SAM" id="SignalP"/>
    </source>
</evidence>
<feature type="domain" description="Spore coat protein U/FanG" evidence="2">
    <location>
        <begin position="29"/>
        <end position="168"/>
    </location>
</feature>
<dbReference type="InterPro" id="IPR007893">
    <property type="entry name" value="Spore_coat_U/FanG"/>
</dbReference>
<organism evidence="3 4">
    <name type="scientific">Luteimonas cucumeris</name>
    <dbReference type="NCBI Taxonomy" id="985012"/>
    <lineage>
        <taxon>Bacteria</taxon>
        <taxon>Pseudomonadati</taxon>
        <taxon>Pseudomonadota</taxon>
        <taxon>Gammaproteobacteria</taxon>
        <taxon>Lysobacterales</taxon>
        <taxon>Lysobacteraceae</taxon>
        <taxon>Luteimonas</taxon>
    </lineage>
</organism>
<dbReference type="AlphaFoldDB" id="A0A562LBS2"/>
<keyword evidence="3" id="KW-0946">Virion</keyword>
<reference evidence="3 4" key="1">
    <citation type="journal article" date="2015" name="Stand. Genomic Sci.">
        <title>Genomic Encyclopedia of Bacterial and Archaeal Type Strains, Phase III: the genomes of soil and plant-associated and newly described type strains.</title>
        <authorList>
            <person name="Whitman W.B."/>
            <person name="Woyke T."/>
            <person name="Klenk H.P."/>
            <person name="Zhou Y."/>
            <person name="Lilburn T.G."/>
            <person name="Beck B.J."/>
            <person name="De Vos P."/>
            <person name="Vandamme P."/>
            <person name="Eisen J.A."/>
            <person name="Garrity G."/>
            <person name="Hugenholtz P."/>
            <person name="Kyrpides N.C."/>
        </authorList>
    </citation>
    <scope>NUCLEOTIDE SEQUENCE [LARGE SCALE GENOMIC DNA]</scope>
    <source>
        <strain evidence="3 4">CGMCC 1.10821</strain>
    </source>
</reference>
<comment type="caution">
    <text evidence="3">The sequence shown here is derived from an EMBL/GenBank/DDBJ whole genome shotgun (WGS) entry which is preliminary data.</text>
</comment>
<dbReference type="Proteomes" id="UP000315167">
    <property type="component" value="Unassembled WGS sequence"/>
</dbReference>
<feature type="signal peptide" evidence="1">
    <location>
        <begin position="1"/>
        <end position="24"/>
    </location>
</feature>
<protein>
    <submittedName>
        <fullName evidence="3">Spore coat protein U-like protein</fullName>
    </submittedName>
</protein>
<keyword evidence="4" id="KW-1185">Reference proteome</keyword>
<keyword evidence="1" id="KW-0732">Signal</keyword>
<accession>A0A562LBS2</accession>
<keyword evidence="3" id="KW-0167">Capsid protein</keyword>
<dbReference type="PANTHER" id="PTHR37089:SF4">
    <property type="entry name" value="EXPORTED PROTEIN"/>
    <property type="match status" value="1"/>
</dbReference>
<dbReference type="Pfam" id="PF05229">
    <property type="entry name" value="SCPU"/>
    <property type="match status" value="1"/>
</dbReference>
<proteinExistence type="predicted"/>
<dbReference type="OrthoDB" id="8588792at2"/>
<dbReference type="PANTHER" id="PTHR37089">
    <property type="entry name" value="PROTEIN U-RELATED"/>
    <property type="match status" value="1"/>
</dbReference>
<dbReference type="SMART" id="SM00972">
    <property type="entry name" value="SCPU"/>
    <property type="match status" value="1"/>
</dbReference>
<dbReference type="RefSeq" id="WP_144898551.1">
    <property type="nucleotide sequence ID" value="NZ_VLKN01000002.1"/>
</dbReference>
<evidence type="ECO:0000259" key="2">
    <source>
        <dbReference type="Pfam" id="PF05229"/>
    </source>
</evidence>
<evidence type="ECO:0000313" key="4">
    <source>
        <dbReference type="Proteomes" id="UP000315167"/>
    </source>
</evidence>
<dbReference type="EMBL" id="VLKN01000002">
    <property type="protein sequence ID" value="TWI04904.1"/>
    <property type="molecule type" value="Genomic_DNA"/>
</dbReference>
<feature type="chain" id="PRO_5022070399" evidence="1">
    <location>
        <begin position="25"/>
        <end position="171"/>
    </location>
</feature>
<evidence type="ECO:0000313" key="3">
    <source>
        <dbReference type="EMBL" id="TWI04904.1"/>
    </source>
</evidence>
<dbReference type="InterPro" id="IPR053167">
    <property type="entry name" value="Spore_coat_component"/>
</dbReference>
<name>A0A562LBS2_9GAMM</name>
<gene>
    <name evidence="3" type="ORF">IP90_01046</name>
</gene>